<gene>
    <name evidence="1" type="ORF">SAMN02745133_00546</name>
</gene>
<dbReference type="AlphaFoldDB" id="A0A1M4U1N8"/>
<evidence type="ECO:0000313" key="1">
    <source>
        <dbReference type="EMBL" id="SHE50570.1"/>
    </source>
</evidence>
<keyword evidence="2" id="KW-1185">Reference proteome</keyword>
<proteinExistence type="predicted"/>
<sequence>MSPQKLLEKERDFRVVFGIDSTAFSLAATLVWLKQKDEILCTGFKFKDIHPKDPKYSNGPCLEILKGQIT</sequence>
<reference evidence="2" key="1">
    <citation type="submission" date="2016-11" db="EMBL/GenBank/DDBJ databases">
        <authorList>
            <person name="Varghese N."/>
            <person name="Submissions S."/>
        </authorList>
    </citation>
    <scope>NUCLEOTIDE SEQUENCE [LARGE SCALE GENOMIC DNA]</scope>
    <source>
        <strain evidence="2">DSM 12395</strain>
    </source>
</reference>
<accession>A0A1M4U1N8</accession>
<evidence type="ECO:0000313" key="2">
    <source>
        <dbReference type="Proteomes" id="UP000184148"/>
    </source>
</evidence>
<dbReference type="Proteomes" id="UP000184148">
    <property type="component" value="Unassembled WGS sequence"/>
</dbReference>
<dbReference type="STRING" id="1121429.SAMN02745133_00546"/>
<dbReference type="EMBL" id="FQUY01000002">
    <property type="protein sequence ID" value="SHE50570.1"/>
    <property type="molecule type" value="Genomic_DNA"/>
</dbReference>
<name>A0A1M4U1N8_9FIRM</name>
<organism evidence="1 2">
    <name type="scientific">Desulforamulus putei DSM 12395</name>
    <dbReference type="NCBI Taxonomy" id="1121429"/>
    <lineage>
        <taxon>Bacteria</taxon>
        <taxon>Bacillati</taxon>
        <taxon>Bacillota</taxon>
        <taxon>Clostridia</taxon>
        <taxon>Eubacteriales</taxon>
        <taxon>Peptococcaceae</taxon>
        <taxon>Desulforamulus</taxon>
    </lineage>
</organism>
<protein>
    <submittedName>
        <fullName evidence="1">Uncharacterized protein</fullName>
    </submittedName>
</protein>